<keyword evidence="4" id="KW-1185">Reference proteome</keyword>
<feature type="transmembrane region" description="Helical" evidence="2">
    <location>
        <begin position="54"/>
        <end position="78"/>
    </location>
</feature>
<evidence type="ECO:0008006" key="5">
    <source>
        <dbReference type="Google" id="ProtNLM"/>
    </source>
</evidence>
<reference evidence="3 4" key="1">
    <citation type="submission" date="2021-01" db="EMBL/GenBank/DDBJ databases">
        <title>Whole genome shotgun sequence of Actinoplanes deccanensis NBRC 13994.</title>
        <authorList>
            <person name="Komaki H."/>
            <person name="Tamura T."/>
        </authorList>
    </citation>
    <scope>NUCLEOTIDE SEQUENCE [LARGE SCALE GENOMIC DNA]</scope>
    <source>
        <strain evidence="3 4">NBRC 13994</strain>
    </source>
</reference>
<evidence type="ECO:0000256" key="2">
    <source>
        <dbReference type="SAM" id="Phobius"/>
    </source>
</evidence>
<feature type="compositionally biased region" description="Low complexity" evidence="1">
    <location>
        <begin position="10"/>
        <end position="40"/>
    </location>
</feature>
<dbReference type="Proteomes" id="UP000609879">
    <property type="component" value="Unassembled WGS sequence"/>
</dbReference>
<comment type="caution">
    <text evidence="3">The sequence shown here is derived from an EMBL/GenBank/DDBJ whole genome shotgun (WGS) entry which is preliminary data.</text>
</comment>
<proteinExistence type="predicted"/>
<keyword evidence="2" id="KW-1133">Transmembrane helix</keyword>
<dbReference type="EMBL" id="BOMI01000072">
    <property type="protein sequence ID" value="GID75205.1"/>
    <property type="molecule type" value="Genomic_DNA"/>
</dbReference>
<gene>
    <name evidence="3" type="ORF">Ade02nite_38460</name>
</gene>
<evidence type="ECO:0000313" key="3">
    <source>
        <dbReference type="EMBL" id="GID75205.1"/>
    </source>
</evidence>
<keyword evidence="2" id="KW-0472">Membrane</keyword>
<organism evidence="3 4">
    <name type="scientific">Paractinoplanes deccanensis</name>
    <dbReference type="NCBI Taxonomy" id="113561"/>
    <lineage>
        <taxon>Bacteria</taxon>
        <taxon>Bacillati</taxon>
        <taxon>Actinomycetota</taxon>
        <taxon>Actinomycetes</taxon>
        <taxon>Micromonosporales</taxon>
        <taxon>Micromonosporaceae</taxon>
        <taxon>Paractinoplanes</taxon>
    </lineage>
</organism>
<sequence>MQPQDPATSPVPQADVPQQPAGGAVTGAGAALGEAAAPEAPAKPKKPRNPRRRLWLAVAAGVLALLCMGGVGVAVLLYDEETKIDRAEPDAVVDNFLRAYLVNRDDERASLYQCKSGGDLQPLADYRADIVAREKQFSVAIRVSWATFVVQSNGANGEVSTDLVKTASDKSGRVSESWRFGVVDEDGWRVCSASKVG</sequence>
<name>A0ABQ3Y5F7_9ACTN</name>
<accession>A0ABQ3Y5F7</accession>
<evidence type="ECO:0000256" key="1">
    <source>
        <dbReference type="SAM" id="MobiDB-lite"/>
    </source>
</evidence>
<dbReference type="RefSeq" id="WP_239168878.1">
    <property type="nucleotide sequence ID" value="NZ_BAAABO010000019.1"/>
</dbReference>
<keyword evidence="2" id="KW-0812">Transmembrane</keyword>
<feature type="region of interest" description="Disordered" evidence="1">
    <location>
        <begin position="1"/>
        <end position="49"/>
    </location>
</feature>
<evidence type="ECO:0000313" key="4">
    <source>
        <dbReference type="Proteomes" id="UP000609879"/>
    </source>
</evidence>
<protein>
    <recommendedName>
        <fullName evidence="5">Mce-associated membrane protein</fullName>
    </recommendedName>
</protein>